<keyword evidence="1" id="KW-0812">Transmembrane</keyword>
<gene>
    <name evidence="2" type="ORF">Syun_011061</name>
</gene>
<dbReference type="EMBL" id="JBBNAF010000005">
    <property type="protein sequence ID" value="KAK9141661.1"/>
    <property type="molecule type" value="Genomic_DNA"/>
</dbReference>
<dbReference type="AlphaFoldDB" id="A0AAP0JX35"/>
<comment type="caution">
    <text evidence="2">The sequence shown here is derived from an EMBL/GenBank/DDBJ whole genome shotgun (WGS) entry which is preliminary data.</text>
</comment>
<protein>
    <submittedName>
        <fullName evidence="2">Uncharacterized protein</fullName>
    </submittedName>
</protein>
<sequence>MESTSSNEILIETAITIEDDGAVVASLEKKLLQEEPHFVTRKSCIFRVPARIREIDDEAFIPKVVSIGPYHHKKLDQYEAMEKCKVYYLKHFLSHRPSITLKDCVEMLKGLEEEARGCYADNVDLTSDEFVEMMMLDGCFIVEYLLRWWKPELRDYQNSNEHPLLRFSYLTTMCVDDITLLENQLPFFVLEALFNLINNISDSEKLWQVSFTGLALVIHYRRHADVYCNISDEYKPIHLLDVSYGCYITSECTKELCAIKWGTIPTATQLQEAGVKIMAAPKVTPLLNVKFENGILEIPGLIVNSRLKLRFQNMVALERCYYSGSYVLNYLRLVDHLIDTSSDVLLLKDRGIIINLFGDDEEVAEMFNNIGSSVVSTVYSQYTDLYEKLNHYYANPWRKWKAMLKRDYFNSPWSSIAFAAAAMVLIWTLIQTICTVIQTVKQFET</sequence>
<dbReference type="Proteomes" id="UP001420932">
    <property type="component" value="Unassembled WGS sequence"/>
</dbReference>
<dbReference type="Pfam" id="PF03140">
    <property type="entry name" value="DUF247"/>
    <property type="match status" value="1"/>
</dbReference>
<dbReference type="PANTHER" id="PTHR31170:SF25">
    <property type="entry name" value="BNAA09G04570D PROTEIN"/>
    <property type="match status" value="1"/>
</dbReference>
<evidence type="ECO:0000256" key="1">
    <source>
        <dbReference type="SAM" id="Phobius"/>
    </source>
</evidence>
<feature type="transmembrane region" description="Helical" evidence="1">
    <location>
        <begin position="408"/>
        <end position="430"/>
    </location>
</feature>
<evidence type="ECO:0000313" key="3">
    <source>
        <dbReference type="Proteomes" id="UP001420932"/>
    </source>
</evidence>
<proteinExistence type="predicted"/>
<name>A0AAP0JX35_9MAGN</name>
<dbReference type="InterPro" id="IPR004158">
    <property type="entry name" value="DUF247_pln"/>
</dbReference>
<keyword evidence="1" id="KW-1133">Transmembrane helix</keyword>
<dbReference type="PANTHER" id="PTHR31170">
    <property type="entry name" value="BNAC04G53230D PROTEIN"/>
    <property type="match status" value="1"/>
</dbReference>
<keyword evidence="1" id="KW-0472">Membrane</keyword>
<reference evidence="2 3" key="1">
    <citation type="submission" date="2024-01" db="EMBL/GenBank/DDBJ databases">
        <title>Genome assemblies of Stephania.</title>
        <authorList>
            <person name="Yang L."/>
        </authorList>
    </citation>
    <scope>NUCLEOTIDE SEQUENCE [LARGE SCALE GENOMIC DNA]</scope>
    <source>
        <strain evidence="2">YNDBR</strain>
        <tissue evidence="2">Leaf</tissue>
    </source>
</reference>
<accession>A0AAP0JX35</accession>
<organism evidence="2 3">
    <name type="scientific">Stephania yunnanensis</name>
    <dbReference type="NCBI Taxonomy" id="152371"/>
    <lineage>
        <taxon>Eukaryota</taxon>
        <taxon>Viridiplantae</taxon>
        <taxon>Streptophyta</taxon>
        <taxon>Embryophyta</taxon>
        <taxon>Tracheophyta</taxon>
        <taxon>Spermatophyta</taxon>
        <taxon>Magnoliopsida</taxon>
        <taxon>Ranunculales</taxon>
        <taxon>Menispermaceae</taxon>
        <taxon>Menispermoideae</taxon>
        <taxon>Cissampelideae</taxon>
        <taxon>Stephania</taxon>
    </lineage>
</organism>
<evidence type="ECO:0000313" key="2">
    <source>
        <dbReference type="EMBL" id="KAK9141661.1"/>
    </source>
</evidence>
<keyword evidence="3" id="KW-1185">Reference proteome</keyword>